<dbReference type="SUPFAM" id="SSF55797">
    <property type="entry name" value="PR-1-like"/>
    <property type="match status" value="1"/>
</dbReference>
<feature type="domain" description="SCP" evidence="3">
    <location>
        <begin position="318"/>
        <end position="464"/>
    </location>
</feature>
<feature type="compositionally biased region" description="Low complexity" evidence="1">
    <location>
        <begin position="141"/>
        <end position="155"/>
    </location>
</feature>
<feature type="region of interest" description="Disordered" evidence="1">
    <location>
        <begin position="48"/>
        <end position="167"/>
    </location>
</feature>
<dbReference type="Proteomes" id="UP000308133">
    <property type="component" value="Unassembled WGS sequence"/>
</dbReference>
<dbReference type="SMART" id="SM00198">
    <property type="entry name" value="SCP"/>
    <property type="match status" value="1"/>
</dbReference>
<protein>
    <recommendedName>
        <fullName evidence="3">SCP domain-containing protein</fullName>
    </recommendedName>
</protein>
<dbReference type="Gene3D" id="3.40.33.10">
    <property type="entry name" value="CAP"/>
    <property type="match status" value="1"/>
</dbReference>
<feature type="region of interest" description="Disordered" evidence="1">
    <location>
        <begin position="245"/>
        <end position="312"/>
    </location>
</feature>
<accession>A0A4U7BCQ5</accession>
<evidence type="ECO:0000256" key="1">
    <source>
        <dbReference type="SAM" id="MobiDB-lite"/>
    </source>
</evidence>
<dbReference type="InterPro" id="IPR035940">
    <property type="entry name" value="CAP_sf"/>
</dbReference>
<feature type="chain" id="PRO_5020894352" description="SCP domain-containing protein" evidence="2">
    <location>
        <begin position="18"/>
        <end position="497"/>
    </location>
</feature>
<dbReference type="PRINTS" id="PR00837">
    <property type="entry name" value="V5TPXLIKE"/>
</dbReference>
<evidence type="ECO:0000313" key="4">
    <source>
        <dbReference type="EMBL" id="TKX26174.1"/>
    </source>
</evidence>
<dbReference type="Pfam" id="PF00188">
    <property type="entry name" value="CAP"/>
    <property type="match status" value="1"/>
</dbReference>
<dbReference type="AlphaFoldDB" id="A0A4U7BCQ5"/>
<feature type="compositionally biased region" description="Low complexity" evidence="1">
    <location>
        <begin position="116"/>
        <end position="127"/>
    </location>
</feature>
<comment type="caution">
    <text evidence="4">The sequence shown here is derived from an EMBL/GenBank/DDBJ whole genome shotgun (WGS) entry which is preliminary data.</text>
</comment>
<keyword evidence="2" id="KW-0732">Signal</keyword>
<sequence length="497" mass="50712">MRSSVLFTAAFAAVALASPVLDARGEVVVTDNEVVYVTDIVTVTEGQAAPTSVPAATSTQKSYGGRRHRKHRSKTSAAPAPSAPVYSAPAYSAPAPSAPAPAPSSEAPAPAPTSYEQPAPQPSSEAPAPAPTSYDQPAPAPSSSAALAPAPSSSQAPPPAYTPVSNEPQAPLKLHQAQALLPEAPAQAPPAPALHSLPIPVPHIDFIVPDCHGGEATHLLKRDAAQVKAAKKVVATKAKVAVKTTSVAAKKKVAATTTKKSPTTKAQATKAASKAASKAATTKSSAPKSSSTPSKASSSSSKAGTKTSTKPATGVATTYKDAVIAHHNYHRANHSAADITWSDALAATAKKIADTCVYKHNTQMDGGGYGQNIAAGQAAGQIGSIISDQFYNCEVGAFEGLYGQASPDMGNFENWGHMSQIVWKSTTEVGCYTTDCSTNLQLVGSGVPGYFTVCNYKEAGNMAGAYGENIGSCLGKPTIKGSYNVDPAQIAKNMPAV</sequence>
<proteinExistence type="predicted"/>
<feature type="compositionally biased region" description="Basic residues" evidence="1">
    <location>
        <begin position="64"/>
        <end position="74"/>
    </location>
</feature>
<organism evidence="4 5">
    <name type="scientific">Elsinoe australis</name>
    <dbReference type="NCBI Taxonomy" id="40998"/>
    <lineage>
        <taxon>Eukaryota</taxon>
        <taxon>Fungi</taxon>
        <taxon>Dikarya</taxon>
        <taxon>Ascomycota</taxon>
        <taxon>Pezizomycotina</taxon>
        <taxon>Dothideomycetes</taxon>
        <taxon>Dothideomycetidae</taxon>
        <taxon>Myriangiales</taxon>
        <taxon>Elsinoaceae</taxon>
        <taxon>Elsinoe</taxon>
    </lineage>
</organism>
<dbReference type="EMBL" id="PTQR01000014">
    <property type="protein sequence ID" value="TKX26174.1"/>
    <property type="molecule type" value="Genomic_DNA"/>
</dbReference>
<evidence type="ECO:0000259" key="3">
    <source>
        <dbReference type="SMART" id="SM00198"/>
    </source>
</evidence>
<evidence type="ECO:0000256" key="2">
    <source>
        <dbReference type="SAM" id="SignalP"/>
    </source>
</evidence>
<dbReference type="PANTHER" id="PTHR10334">
    <property type="entry name" value="CYSTEINE-RICH SECRETORY PROTEIN-RELATED"/>
    <property type="match status" value="1"/>
</dbReference>
<gene>
    <name evidence="4" type="ORF">C1H76_1527</name>
</gene>
<dbReference type="InterPro" id="IPR014044">
    <property type="entry name" value="CAP_dom"/>
</dbReference>
<feature type="compositionally biased region" description="Low complexity" evidence="1">
    <location>
        <begin position="76"/>
        <end position="95"/>
    </location>
</feature>
<feature type="compositionally biased region" description="Low complexity" evidence="1">
    <location>
        <begin position="48"/>
        <end position="59"/>
    </location>
</feature>
<evidence type="ECO:0000313" key="5">
    <source>
        <dbReference type="Proteomes" id="UP000308133"/>
    </source>
</evidence>
<reference evidence="4 5" key="1">
    <citation type="submission" date="2018-02" db="EMBL/GenBank/DDBJ databases">
        <title>Draft genome sequences of Elsinoe sp., causing black scab on jojoba.</title>
        <authorList>
            <person name="Stodart B."/>
            <person name="Jeffress S."/>
            <person name="Ash G."/>
            <person name="Arun Chinnappa K."/>
        </authorList>
    </citation>
    <scope>NUCLEOTIDE SEQUENCE [LARGE SCALE GENOMIC DNA]</scope>
    <source>
        <strain evidence="4 5">Hillstone_2</strain>
    </source>
</reference>
<dbReference type="InterPro" id="IPR001283">
    <property type="entry name" value="CRISP-related"/>
</dbReference>
<feature type="signal peptide" evidence="2">
    <location>
        <begin position="1"/>
        <end position="17"/>
    </location>
</feature>
<name>A0A4U7BCQ5_9PEZI</name>